<sequence>MYPFLKFLWLVWVFPLIPAAGAGVNVGAMVRSEQKIVNSAFGILFDNRPKN</sequence>
<gene>
    <name evidence="1" type="ORF">J2W43_004277</name>
</gene>
<reference evidence="1" key="1">
    <citation type="submission" date="2023-07" db="EMBL/GenBank/DDBJ databases">
        <title>Sorghum-associated microbial communities from plants grown in Nebraska, USA.</title>
        <authorList>
            <person name="Schachtman D."/>
        </authorList>
    </citation>
    <scope>NUCLEOTIDE SEQUENCE</scope>
    <source>
        <strain evidence="1">3432</strain>
    </source>
</reference>
<accession>A0AAW8MEN7</accession>
<dbReference type="AlphaFoldDB" id="A0AAW8MEN7"/>
<proteinExistence type="predicted"/>
<comment type="caution">
    <text evidence="1">The sequence shown here is derived from an EMBL/GenBank/DDBJ whole genome shotgun (WGS) entry which is preliminary data.</text>
</comment>
<dbReference type="EMBL" id="JAVDVC010000009">
    <property type="protein sequence ID" value="MDR6960276.1"/>
    <property type="molecule type" value="Genomic_DNA"/>
</dbReference>
<protein>
    <submittedName>
        <fullName evidence="1">Uncharacterized protein</fullName>
    </submittedName>
</protein>
<organism evidence="1 2">
    <name type="scientific">Pseudomonas brassicacearum</name>
    <dbReference type="NCBI Taxonomy" id="930166"/>
    <lineage>
        <taxon>Bacteria</taxon>
        <taxon>Pseudomonadati</taxon>
        <taxon>Pseudomonadota</taxon>
        <taxon>Gammaproteobacteria</taxon>
        <taxon>Pseudomonadales</taxon>
        <taxon>Pseudomonadaceae</taxon>
        <taxon>Pseudomonas</taxon>
    </lineage>
</organism>
<dbReference type="RefSeq" id="WP_185067169.1">
    <property type="nucleotide sequence ID" value="NZ_JAVDVC010000009.1"/>
</dbReference>
<evidence type="ECO:0000313" key="2">
    <source>
        <dbReference type="Proteomes" id="UP001252613"/>
    </source>
</evidence>
<name>A0AAW8MEN7_9PSED</name>
<evidence type="ECO:0000313" key="1">
    <source>
        <dbReference type="EMBL" id="MDR6960276.1"/>
    </source>
</evidence>
<dbReference type="Proteomes" id="UP001252613">
    <property type="component" value="Unassembled WGS sequence"/>
</dbReference>